<reference evidence="2" key="1">
    <citation type="journal article" date="2009" name="Rice">
        <title>De Novo Next Generation Sequencing of Plant Genomes.</title>
        <authorList>
            <person name="Rounsley S."/>
            <person name="Marri P.R."/>
            <person name="Yu Y."/>
            <person name="He R."/>
            <person name="Sisneros N."/>
            <person name="Goicoechea J.L."/>
            <person name="Lee S.J."/>
            <person name="Angelova A."/>
            <person name="Kudrna D."/>
            <person name="Luo M."/>
            <person name="Affourtit J."/>
            <person name="Desany B."/>
            <person name="Knight J."/>
            <person name="Niazi F."/>
            <person name="Egholm M."/>
            <person name="Wing R.A."/>
        </authorList>
    </citation>
    <scope>NUCLEOTIDE SEQUENCE [LARGE SCALE GENOMIC DNA]</scope>
    <source>
        <strain evidence="2">cv. IRGC 105608</strain>
    </source>
</reference>
<dbReference type="Gramene" id="OBART08G07700.1">
    <property type="protein sequence ID" value="OBART08G07700.1"/>
    <property type="gene ID" value="OBART08G07700"/>
</dbReference>
<keyword evidence="3" id="KW-1185">Reference proteome</keyword>
<name>A0A0D3GY04_9ORYZ</name>
<evidence type="ECO:0000256" key="1">
    <source>
        <dbReference type="SAM" id="MobiDB-lite"/>
    </source>
</evidence>
<organism evidence="2">
    <name type="scientific">Oryza barthii</name>
    <dbReference type="NCBI Taxonomy" id="65489"/>
    <lineage>
        <taxon>Eukaryota</taxon>
        <taxon>Viridiplantae</taxon>
        <taxon>Streptophyta</taxon>
        <taxon>Embryophyta</taxon>
        <taxon>Tracheophyta</taxon>
        <taxon>Spermatophyta</taxon>
        <taxon>Magnoliopsida</taxon>
        <taxon>Liliopsida</taxon>
        <taxon>Poales</taxon>
        <taxon>Poaceae</taxon>
        <taxon>BOP clade</taxon>
        <taxon>Oryzoideae</taxon>
        <taxon>Oryzeae</taxon>
        <taxon>Oryzinae</taxon>
        <taxon>Oryza</taxon>
    </lineage>
</organism>
<reference evidence="2" key="2">
    <citation type="submission" date="2015-03" db="UniProtKB">
        <authorList>
            <consortium name="EnsemblPlants"/>
        </authorList>
    </citation>
    <scope>IDENTIFICATION</scope>
</reference>
<dbReference type="EnsemblPlants" id="OBART08G07700.1">
    <property type="protein sequence ID" value="OBART08G07700.1"/>
    <property type="gene ID" value="OBART08G07700"/>
</dbReference>
<accession>A0A0D3GY04</accession>
<feature type="compositionally biased region" description="Basic and acidic residues" evidence="1">
    <location>
        <begin position="59"/>
        <end position="71"/>
    </location>
</feature>
<proteinExistence type="predicted"/>
<protein>
    <submittedName>
        <fullName evidence="2">Uncharacterized protein</fullName>
    </submittedName>
</protein>
<evidence type="ECO:0000313" key="2">
    <source>
        <dbReference type="EnsemblPlants" id="OBART08G07700.1"/>
    </source>
</evidence>
<dbReference type="Proteomes" id="UP000026960">
    <property type="component" value="Chromosome 8"/>
</dbReference>
<dbReference type="PaxDb" id="65489-OBART08G07700.1"/>
<dbReference type="AlphaFoldDB" id="A0A0D3GY04"/>
<dbReference type="HOGENOM" id="CLU_2625863_0_0_1"/>
<feature type="compositionally biased region" description="Pro residues" evidence="1">
    <location>
        <begin position="37"/>
        <end position="52"/>
    </location>
</feature>
<sequence length="78" mass="8427">MALASAAAASGVSVCCMVLRSALILISPNSSIDQTPPLHPKFTPPSPPPRTQPNPTQEEAAKGMERRRQRDEDDDDEE</sequence>
<feature type="region of interest" description="Disordered" evidence="1">
    <location>
        <begin position="29"/>
        <end position="78"/>
    </location>
</feature>
<evidence type="ECO:0000313" key="3">
    <source>
        <dbReference type="Proteomes" id="UP000026960"/>
    </source>
</evidence>